<gene>
    <name evidence="3" type="ORF">FYJ43_11980</name>
</gene>
<dbReference type="PANTHER" id="PTHR43540:SF7">
    <property type="entry name" value="ISOCHORISMATASE FAMILY PROTEIN YECD"/>
    <property type="match status" value="1"/>
</dbReference>
<feature type="domain" description="Isochorismatase-like" evidence="2">
    <location>
        <begin position="20"/>
        <end position="189"/>
    </location>
</feature>
<sequence>MFLIVPEEETSMAIQLDPRTALIVVDLQKGILAMTPADAVADLVQANTRLADAFHAAGLPVVWVHATGLPPGRVARPVPEPDELPADFTVLHDDLPVAGSDIHLGKPRTMSSFARTDLAEQLRNRGITQVVVTGIATGAGVESTARSAYDEGFHVIVVSDATLDGNLARHSATLQEAIPSIGYVASTDEIVAALPR</sequence>
<keyword evidence="4" id="KW-1185">Reference proteome</keyword>
<dbReference type="InterPro" id="IPR000868">
    <property type="entry name" value="Isochorismatase-like_dom"/>
</dbReference>
<accession>A0A7K0J9U3</accession>
<name>A0A7K0J9U3_9ACTN</name>
<dbReference type="AlphaFoldDB" id="A0A7K0J9U3"/>
<organism evidence="3 4">
    <name type="scientific">Cutibacterium porci</name>
    <dbReference type="NCBI Taxonomy" id="2605781"/>
    <lineage>
        <taxon>Bacteria</taxon>
        <taxon>Bacillati</taxon>
        <taxon>Actinomycetota</taxon>
        <taxon>Actinomycetes</taxon>
        <taxon>Propionibacteriales</taxon>
        <taxon>Propionibacteriaceae</taxon>
        <taxon>Cutibacterium</taxon>
    </lineage>
</organism>
<proteinExistence type="predicted"/>
<dbReference type="RefSeq" id="WP_154565086.1">
    <property type="nucleotide sequence ID" value="NZ_VUMG01000005.1"/>
</dbReference>
<dbReference type="SUPFAM" id="SSF52499">
    <property type="entry name" value="Isochorismatase-like hydrolases"/>
    <property type="match status" value="1"/>
</dbReference>
<dbReference type="Proteomes" id="UP000466104">
    <property type="component" value="Unassembled WGS sequence"/>
</dbReference>
<dbReference type="GO" id="GO:0016787">
    <property type="term" value="F:hydrolase activity"/>
    <property type="evidence" value="ECO:0007669"/>
    <property type="project" value="UniProtKB-KW"/>
</dbReference>
<dbReference type="Gene3D" id="3.40.50.850">
    <property type="entry name" value="Isochorismatase-like"/>
    <property type="match status" value="1"/>
</dbReference>
<evidence type="ECO:0000313" key="3">
    <source>
        <dbReference type="EMBL" id="MSS46716.1"/>
    </source>
</evidence>
<evidence type="ECO:0000256" key="1">
    <source>
        <dbReference type="ARBA" id="ARBA00022801"/>
    </source>
</evidence>
<dbReference type="InterPro" id="IPR036380">
    <property type="entry name" value="Isochorismatase-like_sf"/>
</dbReference>
<evidence type="ECO:0000313" key="4">
    <source>
        <dbReference type="Proteomes" id="UP000466104"/>
    </source>
</evidence>
<dbReference type="Pfam" id="PF00857">
    <property type="entry name" value="Isochorismatase"/>
    <property type="match status" value="1"/>
</dbReference>
<evidence type="ECO:0000259" key="2">
    <source>
        <dbReference type="Pfam" id="PF00857"/>
    </source>
</evidence>
<keyword evidence="1 3" id="KW-0378">Hydrolase</keyword>
<dbReference type="EMBL" id="VUMG01000005">
    <property type="protein sequence ID" value="MSS46716.1"/>
    <property type="molecule type" value="Genomic_DNA"/>
</dbReference>
<comment type="caution">
    <text evidence="3">The sequence shown here is derived from an EMBL/GenBank/DDBJ whole genome shotgun (WGS) entry which is preliminary data.</text>
</comment>
<reference evidence="3 4" key="1">
    <citation type="submission" date="2019-08" db="EMBL/GenBank/DDBJ databases">
        <title>In-depth cultivation of the pig gut microbiome towards novel bacterial diversity and tailored functional studies.</title>
        <authorList>
            <person name="Wylensek D."/>
            <person name="Hitch T.C.A."/>
            <person name="Clavel T."/>
        </authorList>
    </citation>
    <scope>NUCLEOTIDE SEQUENCE [LARGE SCALE GENOMIC DNA]</scope>
    <source>
        <strain evidence="3 4">WCA-380-WT-3A</strain>
    </source>
</reference>
<dbReference type="InterPro" id="IPR050272">
    <property type="entry name" value="Isochorismatase-like_hydrls"/>
</dbReference>
<dbReference type="CDD" id="cd00431">
    <property type="entry name" value="cysteine_hydrolases"/>
    <property type="match status" value="1"/>
</dbReference>
<protein>
    <submittedName>
        <fullName evidence="3">Cysteine hydrolase</fullName>
    </submittedName>
</protein>
<dbReference type="PANTHER" id="PTHR43540">
    <property type="entry name" value="PEROXYUREIDOACRYLATE/UREIDOACRYLATE AMIDOHYDROLASE-RELATED"/>
    <property type="match status" value="1"/>
</dbReference>